<name>A0ABV4BH22_9GAMM</name>
<keyword evidence="7" id="KW-0464">Manganese</keyword>
<evidence type="ECO:0000256" key="1">
    <source>
        <dbReference type="ARBA" id="ARBA00004826"/>
    </source>
</evidence>
<evidence type="ECO:0000256" key="4">
    <source>
        <dbReference type="ARBA" id="ARBA00022490"/>
    </source>
</evidence>
<keyword evidence="13" id="KW-1185">Reference proteome</keyword>
<evidence type="ECO:0000256" key="6">
    <source>
        <dbReference type="ARBA" id="ARBA00022842"/>
    </source>
</evidence>
<dbReference type="Pfam" id="PF00293">
    <property type="entry name" value="NUDIX"/>
    <property type="match status" value="1"/>
</dbReference>
<evidence type="ECO:0000256" key="7">
    <source>
        <dbReference type="ARBA" id="ARBA00023211"/>
    </source>
</evidence>
<organism evidence="12 13">
    <name type="scientific">Thioalkalicoccus limnaeus</name>
    <dbReference type="NCBI Taxonomy" id="120681"/>
    <lineage>
        <taxon>Bacteria</taxon>
        <taxon>Pseudomonadati</taxon>
        <taxon>Pseudomonadota</taxon>
        <taxon>Gammaproteobacteria</taxon>
        <taxon>Chromatiales</taxon>
        <taxon>Chromatiaceae</taxon>
        <taxon>Thioalkalicoccus</taxon>
    </lineage>
</organism>
<evidence type="ECO:0000256" key="9">
    <source>
        <dbReference type="ARBA" id="ARBA00023235"/>
    </source>
</evidence>
<dbReference type="PANTHER" id="PTHR10885">
    <property type="entry name" value="ISOPENTENYL-DIPHOSPHATE DELTA-ISOMERASE"/>
    <property type="match status" value="1"/>
</dbReference>
<comment type="pathway">
    <text evidence="1">Isoprenoid biosynthesis; dimethylallyl diphosphate biosynthesis; dimethylallyl diphosphate from isopentenyl diphosphate: step 1/1.</text>
</comment>
<dbReference type="PANTHER" id="PTHR10885:SF0">
    <property type="entry name" value="ISOPENTENYL-DIPHOSPHATE DELTA-ISOMERASE"/>
    <property type="match status" value="1"/>
</dbReference>
<comment type="similarity">
    <text evidence="2">Belongs to the IPP isomerase type 1 family.</text>
</comment>
<evidence type="ECO:0000256" key="8">
    <source>
        <dbReference type="ARBA" id="ARBA00023229"/>
    </source>
</evidence>
<evidence type="ECO:0000313" key="13">
    <source>
        <dbReference type="Proteomes" id="UP001564408"/>
    </source>
</evidence>
<comment type="caution">
    <text evidence="12">The sequence shown here is derived from an EMBL/GenBank/DDBJ whole genome shotgun (WGS) entry which is preliminary data.</text>
</comment>
<keyword evidence="5" id="KW-0479">Metal-binding</keyword>
<protein>
    <recommendedName>
        <fullName evidence="3 10">Isopentenyl-diphosphate delta-isomerase</fullName>
        <ecNumber evidence="3 10">5.3.3.2</ecNumber>
    </recommendedName>
</protein>
<keyword evidence="4" id="KW-0963">Cytoplasm</keyword>
<evidence type="ECO:0000256" key="5">
    <source>
        <dbReference type="ARBA" id="ARBA00022723"/>
    </source>
</evidence>
<dbReference type="InterPro" id="IPR056375">
    <property type="entry name" value="Idi_bact"/>
</dbReference>
<feature type="non-terminal residue" evidence="12">
    <location>
        <position position="192"/>
    </location>
</feature>
<keyword evidence="8" id="KW-0414">Isoprene biosynthesis</keyword>
<accession>A0ABV4BH22</accession>
<dbReference type="PIRSF" id="PIRSF018427">
    <property type="entry name" value="Isopntndiph_ism"/>
    <property type="match status" value="1"/>
</dbReference>
<dbReference type="EMBL" id="JBDKXB010000030">
    <property type="protein sequence ID" value="MEY6433832.1"/>
    <property type="molecule type" value="Genomic_DNA"/>
</dbReference>
<dbReference type="HAMAP" id="MF_00202">
    <property type="entry name" value="Idi"/>
    <property type="match status" value="1"/>
</dbReference>
<dbReference type="Gene3D" id="3.90.79.10">
    <property type="entry name" value="Nucleoside Triphosphate Pyrophosphohydrolase"/>
    <property type="match status" value="1"/>
</dbReference>
<keyword evidence="6" id="KW-0460">Magnesium</keyword>
<dbReference type="CDD" id="cd02885">
    <property type="entry name" value="NUDIX_IPP_Isomerase"/>
    <property type="match status" value="1"/>
</dbReference>
<sequence length="192" mass="22252">MSTNRVVSFDDEPLILVDREDRILGYDSKVNVHLGTGALHRAFSIFLVSDTGSVLLQQRSREKPLWPLYWTNSCCSHPRKGEERIDAAHRRLREELALDTDLSFIYQFEYHAPFGAVGSEREMCSVYVGRFPEEVAVDVNPTEVAAWRWLPFQDVDRLIADQSSQLTPWFIMEWTSLRQDFADCLLPRRSKT</sequence>
<dbReference type="InterPro" id="IPR000086">
    <property type="entry name" value="NUDIX_hydrolase_dom"/>
</dbReference>
<reference evidence="12 13" key="1">
    <citation type="submission" date="2024-05" db="EMBL/GenBank/DDBJ databases">
        <title>Genome Sequence and Characterization of the New Strain Purple Sulfur Bacterium of Genus Thioalkalicoccus.</title>
        <authorList>
            <person name="Bryantseva I.A."/>
            <person name="Kyndt J.A."/>
            <person name="Imhoff J.F."/>
        </authorList>
    </citation>
    <scope>NUCLEOTIDE SEQUENCE [LARGE SCALE GENOMIC DNA]</scope>
    <source>
        <strain evidence="12 13">Um2</strain>
    </source>
</reference>
<dbReference type="RefSeq" id="WP_369668219.1">
    <property type="nucleotide sequence ID" value="NZ_JBDKXB010000030.1"/>
</dbReference>
<evidence type="ECO:0000256" key="3">
    <source>
        <dbReference type="ARBA" id="ARBA00012057"/>
    </source>
</evidence>
<dbReference type="PROSITE" id="PS51462">
    <property type="entry name" value="NUDIX"/>
    <property type="match status" value="1"/>
</dbReference>
<dbReference type="EC" id="5.3.3.2" evidence="3 10"/>
<evidence type="ECO:0000256" key="2">
    <source>
        <dbReference type="ARBA" id="ARBA00007579"/>
    </source>
</evidence>
<dbReference type="NCBIfam" id="TIGR02150">
    <property type="entry name" value="IPP_isom_1"/>
    <property type="match status" value="1"/>
</dbReference>
<keyword evidence="9 12" id="KW-0413">Isomerase</keyword>
<dbReference type="NCBIfam" id="NF002995">
    <property type="entry name" value="PRK03759.1"/>
    <property type="match status" value="1"/>
</dbReference>
<gene>
    <name evidence="12" type="primary">idi</name>
    <name evidence="12" type="ORF">ABC977_15620</name>
</gene>
<evidence type="ECO:0000313" key="12">
    <source>
        <dbReference type="EMBL" id="MEY6433832.1"/>
    </source>
</evidence>
<dbReference type="SUPFAM" id="SSF55811">
    <property type="entry name" value="Nudix"/>
    <property type="match status" value="1"/>
</dbReference>
<evidence type="ECO:0000256" key="10">
    <source>
        <dbReference type="NCBIfam" id="TIGR02150"/>
    </source>
</evidence>
<feature type="domain" description="Nudix hydrolase" evidence="11">
    <location>
        <begin position="38"/>
        <end position="172"/>
    </location>
</feature>
<evidence type="ECO:0000259" key="11">
    <source>
        <dbReference type="PROSITE" id="PS51462"/>
    </source>
</evidence>
<dbReference type="InterPro" id="IPR011876">
    <property type="entry name" value="IsopentenylPP_isomerase_typ1"/>
</dbReference>
<dbReference type="Proteomes" id="UP001564408">
    <property type="component" value="Unassembled WGS sequence"/>
</dbReference>
<dbReference type="GO" id="GO:0004452">
    <property type="term" value="F:isopentenyl-diphosphate delta-isomerase activity"/>
    <property type="evidence" value="ECO:0007669"/>
    <property type="project" value="UniProtKB-EC"/>
</dbReference>
<proteinExistence type="inferred from homology"/>
<dbReference type="InterPro" id="IPR015797">
    <property type="entry name" value="NUDIX_hydrolase-like_dom_sf"/>
</dbReference>